<dbReference type="EMBL" id="BAHC01000022">
    <property type="protein sequence ID" value="GAB88440.1"/>
    <property type="molecule type" value="Genomic_DNA"/>
</dbReference>
<dbReference type="AlphaFoldDB" id="K6VNG6"/>
<comment type="caution">
    <text evidence="1">The sequence shown here is derived from an EMBL/GenBank/DDBJ whole genome shotgun (WGS) entry which is preliminary data.</text>
</comment>
<organism evidence="1 2">
    <name type="scientific">Gordonia rhizosphera NBRC 16068</name>
    <dbReference type="NCBI Taxonomy" id="1108045"/>
    <lineage>
        <taxon>Bacteria</taxon>
        <taxon>Bacillati</taxon>
        <taxon>Actinomycetota</taxon>
        <taxon>Actinomycetes</taxon>
        <taxon>Mycobacteriales</taxon>
        <taxon>Gordoniaceae</taxon>
        <taxon>Gordonia</taxon>
    </lineage>
</organism>
<protein>
    <submittedName>
        <fullName evidence="1">Uncharacterized protein</fullName>
    </submittedName>
</protein>
<gene>
    <name evidence="1" type="ORF">GORHZ_022_00120</name>
</gene>
<evidence type="ECO:0000313" key="2">
    <source>
        <dbReference type="Proteomes" id="UP000008363"/>
    </source>
</evidence>
<evidence type="ECO:0000313" key="1">
    <source>
        <dbReference type="EMBL" id="GAB88440.1"/>
    </source>
</evidence>
<accession>K6VNG6</accession>
<dbReference type="Proteomes" id="UP000008363">
    <property type="component" value="Unassembled WGS sequence"/>
</dbReference>
<reference evidence="1 2" key="1">
    <citation type="submission" date="2012-08" db="EMBL/GenBank/DDBJ databases">
        <title>Whole genome shotgun sequence of Gordonia rhizosphera NBRC 16068.</title>
        <authorList>
            <person name="Takarada H."/>
            <person name="Isaki S."/>
            <person name="Hosoyama A."/>
            <person name="Tsuchikane K."/>
            <person name="Katsumata H."/>
            <person name="Baba S."/>
            <person name="Ohji S."/>
            <person name="Yamazaki S."/>
            <person name="Fujita N."/>
        </authorList>
    </citation>
    <scope>NUCLEOTIDE SEQUENCE [LARGE SCALE GENOMIC DNA]</scope>
    <source>
        <strain evidence="1 2">NBRC 16068</strain>
    </source>
</reference>
<sequence>MPRRPEFTERFADALHVLAVASGRPAVVVNLDGHYALRVDFEYSRYLLATNTDADVGLVDTDAETSWRVQVFAVRDNRGVLVGDHSAAWLIDAYEEVIGVIPTRPEL</sequence>
<keyword evidence="2" id="KW-1185">Reference proteome</keyword>
<name>K6VNG6_9ACTN</name>
<dbReference type="eggNOG" id="ENOG5032FGM">
    <property type="taxonomic scope" value="Bacteria"/>
</dbReference>
<proteinExistence type="predicted"/>